<evidence type="ECO:0000313" key="3">
    <source>
        <dbReference type="Proteomes" id="UP001198571"/>
    </source>
</evidence>
<dbReference type="Pfam" id="PF13403">
    <property type="entry name" value="Hint_2"/>
    <property type="match status" value="1"/>
</dbReference>
<reference evidence="2 3" key="1">
    <citation type="submission" date="2020-07" db="EMBL/GenBank/DDBJ databases">
        <title>Pseudogemmobacter sp. nov., isolated from poultry manure in Taiwan.</title>
        <authorList>
            <person name="Lin S.-Y."/>
            <person name="Tang Y.-S."/>
            <person name="Young C.-C."/>
        </authorList>
    </citation>
    <scope>NUCLEOTIDE SEQUENCE [LARGE SCALE GENOMIC DNA]</scope>
    <source>
        <strain evidence="2 3">CC-YST710</strain>
    </source>
</reference>
<accession>A0ABS8CMK7</accession>
<proteinExistence type="predicted"/>
<dbReference type="SUPFAM" id="SSF51294">
    <property type="entry name" value="Hedgehog/intein (Hint) domain"/>
    <property type="match status" value="1"/>
</dbReference>
<dbReference type="RefSeq" id="WP_226935652.1">
    <property type="nucleotide sequence ID" value="NZ_JACDXX010000009.1"/>
</dbReference>
<comment type="caution">
    <text evidence="2">The sequence shown here is derived from an EMBL/GenBank/DDBJ whole genome shotgun (WGS) entry which is preliminary data.</text>
</comment>
<organism evidence="2 3">
    <name type="scientific">Pseudogemmobacter faecipullorum</name>
    <dbReference type="NCBI Taxonomy" id="2755041"/>
    <lineage>
        <taxon>Bacteria</taxon>
        <taxon>Pseudomonadati</taxon>
        <taxon>Pseudomonadota</taxon>
        <taxon>Alphaproteobacteria</taxon>
        <taxon>Rhodobacterales</taxon>
        <taxon>Paracoccaceae</taxon>
        <taxon>Pseudogemmobacter</taxon>
    </lineage>
</organism>
<protein>
    <submittedName>
        <fullName evidence="2">Hint domain-containing protein</fullName>
    </submittedName>
</protein>
<evidence type="ECO:0000259" key="1">
    <source>
        <dbReference type="Pfam" id="PF13403"/>
    </source>
</evidence>
<evidence type="ECO:0000313" key="2">
    <source>
        <dbReference type="EMBL" id="MCB5410607.1"/>
    </source>
</evidence>
<dbReference type="Proteomes" id="UP001198571">
    <property type="component" value="Unassembled WGS sequence"/>
</dbReference>
<dbReference type="InterPro" id="IPR028992">
    <property type="entry name" value="Hedgehog/Intein_dom"/>
</dbReference>
<dbReference type="EMBL" id="JACDXX010000009">
    <property type="protein sequence ID" value="MCB5410607.1"/>
    <property type="molecule type" value="Genomic_DNA"/>
</dbReference>
<gene>
    <name evidence="2" type="ORF">H0485_11440</name>
</gene>
<keyword evidence="3" id="KW-1185">Reference proteome</keyword>
<dbReference type="Gene3D" id="2.170.16.10">
    <property type="entry name" value="Hedgehog/Intein (Hint) domain"/>
    <property type="match status" value="1"/>
</dbReference>
<feature type="domain" description="Hedgehog/Intein (Hint)" evidence="1">
    <location>
        <begin position="153"/>
        <end position="288"/>
    </location>
</feature>
<sequence length="347" mass="37282">MTPEQPQPAAAPSPVYAIQVFAAGDIYVSSGANSGDALRPEDEVEIGDLYLLDPHARALRLMLNSPGSGEAAAGESRVAPGSPLGRPGEKIEMLARYTLMADDGDRIEILLLGLDQGLFALPLSPMAPKTGYTLLASARDTGTARLAEVMSLSFARGTRITLADGRQIAVEDLTPGQRVLTRDHGAQSLRFIGRATLRAIGAFAPVVIPAGVLGNSGDLIVSQHHRMFLYQRKRLPGLSTSELLVQARHLVDGENVFLREGGFTDWFSLIFDHHEIIYAEGIPAESLMVNDATVSRLPPEIATEVSERFPGLAQVQHFGTEAGRNFLDSLPQGQLFQAAGSVLRRRG</sequence>
<dbReference type="InterPro" id="IPR036844">
    <property type="entry name" value="Hint_dom_sf"/>
</dbReference>
<name>A0ABS8CMK7_9RHOB</name>